<evidence type="ECO:0000313" key="2">
    <source>
        <dbReference type="Proteomes" id="UP000886042"/>
    </source>
</evidence>
<protein>
    <submittedName>
        <fullName evidence="1">Uncharacterized protein</fullName>
    </submittedName>
</protein>
<reference evidence="1" key="1">
    <citation type="journal article" date="2020" name="mSystems">
        <title>Genome- and Community-Level Interaction Insights into Carbon Utilization and Element Cycling Functions of Hydrothermarchaeota in Hydrothermal Sediment.</title>
        <authorList>
            <person name="Zhou Z."/>
            <person name="Liu Y."/>
            <person name="Xu W."/>
            <person name="Pan J."/>
            <person name="Luo Z.H."/>
            <person name="Li M."/>
        </authorList>
    </citation>
    <scope>NUCLEOTIDE SEQUENCE [LARGE SCALE GENOMIC DNA]</scope>
    <source>
        <strain evidence="1">HyVt-489</strain>
    </source>
</reference>
<sequence>MSLTRRAVENCKLALLLITGAQKKQVFLQALKEPGSTLPI</sequence>
<dbReference type="Proteomes" id="UP000886042">
    <property type="component" value="Unassembled WGS sequence"/>
</dbReference>
<proteinExistence type="predicted"/>
<name>A0A7C3FYA6_9PROT</name>
<evidence type="ECO:0000313" key="1">
    <source>
        <dbReference type="EMBL" id="HFB55129.1"/>
    </source>
</evidence>
<dbReference type="EMBL" id="DRMN01000285">
    <property type="protein sequence ID" value="HFB55129.1"/>
    <property type="molecule type" value="Genomic_DNA"/>
</dbReference>
<accession>A0A7C3FYA6</accession>
<gene>
    <name evidence="1" type="ORF">ENJ46_04320</name>
</gene>
<dbReference type="AlphaFoldDB" id="A0A7C3FYA6"/>
<organism evidence="1 2">
    <name type="scientific">Hellea balneolensis</name>
    <dbReference type="NCBI Taxonomy" id="287478"/>
    <lineage>
        <taxon>Bacteria</taxon>
        <taxon>Pseudomonadati</taxon>
        <taxon>Pseudomonadota</taxon>
        <taxon>Alphaproteobacteria</taxon>
        <taxon>Maricaulales</taxon>
        <taxon>Robiginitomaculaceae</taxon>
        <taxon>Hellea</taxon>
    </lineage>
</organism>
<comment type="caution">
    <text evidence="1">The sequence shown here is derived from an EMBL/GenBank/DDBJ whole genome shotgun (WGS) entry which is preliminary data.</text>
</comment>